<dbReference type="Pfam" id="PF02291">
    <property type="entry name" value="TFIID-31kDa"/>
    <property type="match status" value="1"/>
</dbReference>
<accession>A0A6G0T9T5</accession>
<dbReference type="AlphaFoldDB" id="A0A6G0T9T5"/>
<sequence length="234" mass="26489">MVMKDQQAIMSSFDEILSCKREREFLADSKIVKSMLKNIGIDEFDKDVVDSLMEFNNYDFISLILEQAKERAANANKNKVCVNDIQRSIQELKHVGFSGNNKLKTASPLLPNNLTSELENSLDGPHFSAKNDMNIIDNIASEIINLAEQKLVTKNTDIPTQNDQNLDNLPKLTGMDFEEILKNPIGMDYEEVIENPTGMDFEEAIENPQNNKEEIKNKVDGFNVEALLNDPYSI</sequence>
<dbReference type="InterPro" id="IPR009072">
    <property type="entry name" value="Histone-fold"/>
</dbReference>
<dbReference type="Proteomes" id="UP000475862">
    <property type="component" value="Unassembled WGS sequence"/>
</dbReference>
<dbReference type="GO" id="GO:0006352">
    <property type="term" value="P:DNA-templated transcription initiation"/>
    <property type="evidence" value="ECO:0007669"/>
    <property type="project" value="InterPro"/>
</dbReference>
<dbReference type="GO" id="GO:0046982">
    <property type="term" value="F:protein heterodimerization activity"/>
    <property type="evidence" value="ECO:0007669"/>
    <property type="project" value="InterPro"/>
</dbReference>
<gene>
    <name evidence="2" type="ORF">AGLY_012352</name>
</gene>
<dbReference type="OrthoDB" id="341924at2759"/>
<evidence type="ECO:0000313" key="3">
    <source>
        <dbReference type="Proteomes" id="UP000475862"/>
    </source>
</evidence>
<dbReference type="Gene3D" id="1.10.20.10">
    <property type="entry name" value="Histone, subunit A"/>
    <property type="match status" value="1"/>
</dbReference>
<proteinExistence type="predicted"/>
<dbReference type="InterPro" id="IPR003162">
    <property type="entry name" value="TFIID-31"/>
</dbReference>
<dbReference type="EMBL" id="VYZN01000048">
    <property type="protein sequence ID" value="KAE9528777.1"/>
    <property type="molecule type" value="Genomic_DNA"/>
</dbReference>
<reference evidence="2 3" key="1">
    <citation type="submission" date="2019-08" db="EMBL/GenBank/DDBJ databases">
        <title>The genome of the soybean aphid Biotype 1, its phylome, world population structure and adaptation to the North American continent.</title>
        <authorList>
            <person name="Giordano R."/>
            <person name="Donthu R.K."/>
            <person name="Hernandez A.G."/>
            <person name="Wright C.L."/>
            <person name="Zimin A.V."/>
        </authorList>
    </citation>
    <scope>NUCLEOTIDE SEQUENCE [LARGE SCALE GENOMIC DNA]</scope>
    <source>
        <tissue evidence="2">Whole aphids</tissue>
    </source>
</reference>
<keyword evidence="1" id="KW-0175">Coiled coil</keyword>
<dbReference type="SUPFAM" id="SSF47113">
    <property type="entry name" value="Histone-fold"/>
    <property type="match status" value="1"/>
</dbReference>
<keyword evidence="3" id="KW-1185">Reference proteome</keyword>
<organism evidence="2 3">
    <name type="scientific">Aphis glycines</name>
    <name type="common">Soybean aphid</name>
    <dbReference type="NCBI Taxonomy" id="307491"/>
    <lineage>
        <taxon>Eukaryota</taxon>
        <taxon>Metazoa</taxon>
        <taxon>Ecdysozoa</taxon>
        <taxon>Arthropoda</taxon>
        <taxon>Hexapoda</taxon>
        <taxon>Insecta</taxon>
        <taxon>Pterygota</taxon>
        <taxon>Neoptera</taxon>
        <taxon>Paraneoptera</taxon>
        <taxon>Hemiptera</taxon>
        <taxon>Sternorrhyncha</taxon>
        <taxon>Aphidomorpha</taxon>
        <taxon>Aphidoidea</taxon>
        <taxon>Aphididae</taxon>
        <taxon>Aphidini</taxon>
        <taxon>Aphis</taxon>
        <taxon>Aphis</taxon>
    </lineage>
</organism>
<name>A0A6G0T9T5_APHGL</name>
<feature type="coiled-coil region" evidence="1">
    <location>
        <begin position="58"/>
        <end position="85"/>
    </location>
</feature>
<evidence type="ECO:0000313" key="2">
    <source>
        <dbReference type="EMBL" id="KAE9528777.1"/>
    </source>
</evidence>
<protein>
    <submittedName>
        <fullName evidence="2">Uncharacterized protein</fullName>
    </submittedName>
</protein>
<comment type="caution">
    <text evidence="2">The sequence shown here is derived from an EMBL/GenBank/DDBJ whole genome shotgun (WGS) entry which is preliminary data.</text>
</comment>
<evidence type="ECO:0000256" key="1">
    <source>
        <dbReference type="SAM" id="Coils"/>
    </source>
</evidence>